<accession>A0A160VLY1</accession>
<feature type="transmembrane region" description="Helical" evidence="1">
    <location>
        <begin position="20"/>
        <end position="37"/>
    </location>
</feature>
<dbReference type="AlphaFoldDB" id="A0A160VLY1"/>
<keyword evidence="1" id="KW-1133">Transmembrane helix</keyword>
<reference evidence="2" key="1">
    <citation type="submission" date="2015-10" db="EMBL/GenBank/DDBJ databases">
        <authorList>
            <person name="Gilbert D.G."/>
        </authorList>
    </citation>
    <scope>NUCLEOTIDE SEQUENCE</scope>
</reference>
<keyword evidence="1" id="KW-0472">Membrane</keyword>
<keyword evidence="1" id="KW-0812">Transmembrane</keyword>
<sequence>MNGIFILTYLNELITLRSSMLLNSMMLRVIAYNIIIIKRGEKNGYTGG</sequence>
<dbReference type="EMBL" id="FAXC01000450">
    <property type="protein sequence ID" value="CUV10634.1"/>
    <property type="molecule type" value="Genomic_DNA"/>
</dbReference>
<name>A0A160VLY1_9ZZZZ</name>
<protein>
    <submittedName>
        <fullName evidence="2">Uncharacterized protein</fullName>
    </submittedName>
</protein>
<evidence type="ECO:0000256" key="1">
    <source>
        <dbReference type="SAM" id="Phobius"/>
    </source>
</evidence>
<evidence type="ECO:0000313" key="2">
    <source>
        <dbReference type="EMBL" id="CUV10634.1"/>
    </source>
</evidence>
<proteinExistence type="predicted"/>
<organism evidence="2">
    <name type="scientific">hydrothermal vent metagenome</name>
    <dbReference type="NCBI Taxonomy" id="652676"/>
    <lineage>
        <taxon>unclassified sequences</taxon>
        <taxon>metagenomes</taxon>
        <taxon>ecological metagenomes</taxon>
    </lineage>
</organism>
<gene>
    <name evidence="2" type="ORF">MGWOODY_Mmi1097</name>
</gene>